<dbReference type="InterPro" id="IPR006935">
    <property type="entry name" value="Helicase/UvrB_N"/>
</dbReference>
<dbReference type="Gene3D" id="3.40.50.300">
    <property type="entry name" value="P-loop containing nucleotide triphosphate hydrolases"/>
    <property type="match status" value="2"/>
</dbReference>
<feature type="domain" description="Helicase ATP-binding" evidence="1">
    <location>
        <begin position="36"/>
        <end position="201"/>
    </location>
</feature>
<dbReference type="PANTHER" id="PTHR47396:SF1">
    <property type="entry name" value="ATP-DEPENDENT HELICASE IRC3-RELATED"/>
    <property type="match status" value="1"/>
</dbReference>
<dbReference type="GO" id="GO:0004386">
    <property type="term" value="F:helicase activity"/>
    <property type="evidence" value="ECO:0007669"/>
    <property type="project" value="UniProtKB-KW"/>
</dbReference>
<dbReference type="Pfam" id="PF04851">
    <property type="entry name" value="ResIII"/>
    <property type="match status" value="1"/>
</dbReference>
<dbReference type="RefSeq" id="WP_023162066.1">
    <property type="nucleotide sequence ID" value="NC_022592.1"/>
</dbReference>
<name>A0ABN4BCK2_9CLOT</name>
<dbReference type="SMART" id="SM00487">
    <property type="entry name" value="DEXDc"/>
    <property type="match status" value="1"/>
</dbReference>
<dbReference type="Pfam" id="PF00271">
    <property type="entry name" value="Helicase_C"/>
    <property type="match status" value="1"/>
</dbReference>
<keyword evidence="3" id="KW-0347">Helicase</keyword>
<dbReference type="InterPro" id="IPR014001">
    <property type="entry name" value="Helicase_ATP-bd"/>
</dbReference>
<dbReference type="PANTHER" id="PTHR47396">
    <property type="entry name" value="TYPE I RESTRICTION ENZYME ECOKI R PROTEIN"/>
    <property type="match status" value="1"/>
</dbReference>
<dbReference type="CDD" id="cd17926">
    <property type="entry name" value="DEXHc_RE"/>
    <property type="match status" value="1"/>
</dbReference>
<evidence type="ECO:0000259" key="2">
    <source>
        <dbReference type="PROSITE" id="PS51194"/>
    </source>
</evidence>
<dbReference type="InterPro" id="IPR050742">
    <property type="entry name" value="Helicase_Restrict-Modif_Enz"/>
</dbReference>
<dbReference type="SMART" id="SM00490">
    <property type="entry name" value="HELICc"/>
    <property type="match status" value="1"/>
</dbReference>
<evidence type="ECO:0000313" key="4">
    <source>
        <dbReference type="Proteomes" id="UP000017590"/>
    </source>
</evidence>
<keyword evidence="3" id="KW-0378">Hydrolase</keyword>
<keyword evidence="4" id="KW-1185">Reference proteome</keyword>
<gene>
    <name evidence="3" type="ORF">CAETHG_1021</name>
</gene>
<feature type="domain" description="Helicase C-terminal" evidence="2">
    <location>
        <begin position="240"/>
        <end position="384"/>
    </location>
</feature>
<dbReference type="Proteomes" id="UP000017590">
    <property type="component" value="Chromosome"/>
</dbReference>
<dbReference type="PROSITE" id="PS51192">
    <property type="entry name" value="HELICASE_ATP_BIND_1"/>
    <property type="match status" value="1"/>
</dbReference>
<evidence type="ECO:0000313" key="3">
    <source>
        <dbReference type="EMBL" id="AGY75246.1"/>
    </source>
</evidence>
<evidence type="ECO:0000259" key="1">
    <source>
        <dbReference type="PROSITE" id="PS51192"/>
    </source>
</evidence>
<keyword evidence="3" id="KW-0067">ATP-binding</keyword>
<dbReference type="PROSITE" id="PS51194">
    <property type="entry name" value="HELICASE_CTER"/>
    <property type="match status" value="1"/>
</dbReference>
<dbReference type="InterPro" id="IPR001650">
    <property type="entry name" value="Helicase_C-like"/>
</dbReference>
<keyword evidence="3" id="KW-0547">Nucleotide-binding</keyword>
<proteinExistence type="predicted"/>
<dbReference type="InterPro" id="IPR027417">
    <property type="entry name" value="P-loop_NTPase"/>
</dbReference>
<sequence length="960" mass="109549">MYFSDNYNFIKYPIGNETIPGLRNAQIGAIHAIASYFTIEKKNPGIVVMPTGSGKTAVLMMSPYILRSKKVLVVTPSRMVREQIFEDFSNLNTLIKAEVVPKKMAKPVVIELQHLYDSSYEQTCLEADVIVATPQGANSILENKTVEFDLVLIDEAHHSPARTWQQILISTIGARQILFTATPFRMDRKEIKGNLIFKYSLALAYQDEIFGEITYIPIDKDLENKDVLIARKAEEIFLADKAQGYKHCIMVRTDTKDKAKQLEKLYSSETSLRLRRIDSSMSNAIAKQFIRKLKKGEIDGIICVDMLGEGFDFPNLKIAAIHVAHRSLANTLQFIGRFARTNAINVGAAKFIAMNDEDLIIENKKLYASDAIWQDIIVDISESKIRREAENKEYIEEYQQTSDKKATLSNFSLYGVRPNCHAKIYRVKDFNINNDLPKSCNLEIEPYVNKKENTIVAVAKGLSTPKWLDSDLIKNEEHLLYIVHYQKETKLLFIYSQIKSEAMYESIVESFTSRYEKIPRYDMNRVLAGLNDFDIFNSGMLNRYNESGESYKISAGSDVSQTIDRSTGRMYSPGHVFCKANLKDSEITIGYSSGSKMWSSAYLSLQEYIKWCDNNGRKIVNSKLKVQTGTNYDFLPMPQKLQKYEDNIFLVDFDGKTYSSDPLIELKDKKQAIRFITDLSMNINSIQSDIVNISVKYGEIEEVISCDLKGKCSTNQDIFYVWQGRDKISLCEYFNENPIIMRTTDDSVIQGSEVLRGDSNAIVYDDSNIVGIDWKEKYGTNIEIEVNDSTYHPIGKSIQKSLQEILQKNFNYKYIIYDHSKGEIADYIAVEIKDNNMIVSLFHVKSKKGEQFNSSMNDLYEVVGQAVKSTIWLKSKQTLLQKMKSRRSSKHCKFLKGEFRKFSKEIKSPNLIFKGIIVIVQPAISKSIEMPLKYQQVLASANYYIGQSGKVSKLVIYGSV</sequence>
<protein>
    <submittedName>
        <fullName evidence="3">DEAD/DEAH box helicase family protein</fullName>
    </submittedName>
</protein>
<organism evidence="3 4">
    <name type="scientific">Clostridium autoethanogenum DSM 10061</name>
    <dbReference type="NCBI Taxonomy" id="1341692"/>
    <lineage>
        <taxon>Bacteria</taxon>
        <taxon>Bacillati</taxon>
        <taxon>Bacillota</taxon>
        <taxon>Clostridia</taxon>
        <taxon>Eubacteriales</taxon>
        <taxon>Clostridiaceae</taxon>
        <taxon>Clostridium</taxon>
    </lineage>
</organism>
<reference evidence="4" key="1">
    <citation type="journal article" date="2014" name="Biotechnol. Biofuels">
        <title>Comparison of single-molecule sequencing and hybrid approaches for finishing the genome of Clostridium autoethanogenum and analysis of CRISPR systems in industrial relevant Clostridia.</title>
        <authorList>
            <person name="Brown S.D."/>
            <person name="Nagaraju S."/>
            <person name="Utturkar S."/>
            <person name="De Tissera S."/>
            <person name="Segovia S."/>
            <person name="Mitchell W."/>
            <person name="Land M.L."/>
            <person name="Dassanayake A."/>
            <person name="Kopke M."/>
        </authorList>
    </citation>
    <scope>NUCLEOTIDE SEQUENCE [LARGE SCALE GENOMIC DNA]</scope>
    <source>
        <strain evidence="4">DSM 10061</strain>
    </source>
</reference>
<dbReference type="EMBL" id="CP006763">
    <property type="protein sequence ID" value="AGY75246.1"/>
    <property type="molecule type" value="Genomic_DNA"/>
</dbReference>
<accession>A0ABN4BCK2</accession>
<dbReference type="SUPFAM" id="SSF52540">
    <property type="entry name" value="P-loop containing nucleoside triphosphate hydrolases"/>
    <property type="match status" value="1"/>
</dbReference>